<keyword evidence="1" id="KW-0378">Hydrolase</keyword>
<evidence type="ECO:0000313" key="1">
    <source>
        <dbReference type="EMBL" id="MFC1409996.1"/>
    </source>
</evidence>
<dbReference type="EMBL" id="JBHEZX010000004">
    <property type="protein sequence ID" value="MFC1409996.1"/>
    <property type="molecule type" value="Genomic_DNA"/>
</dbReference>
<dbReference type="PANTHER" id="PTHR43283:SF11">
    <property type="entry name" value="BETA-LACTAMASE-RELATED DOMAIN-CONTAINING PROTEIN"/>
    <property type="match status" value="1"/>
</dbReference>
<dbReference type="PANTHER" id="PTHR43283">
    <property type="entry name" value="BETA-LACTAMASE-RELATED"/>
    <property type="match status" value="1"/>
</dbReference>
<sequence>MTDTRAAGSPGSPGSSGSAGDRLRQLMRSLSEQGTMPGVSVACGVREREAFRSWTGDACRQGGPPRRVDEHTRYDAASLTKVMSTLPIVLRLHAAGVIDINAPVSRWLPELANPYRDEMTIRHLLTHTAGLITHQEYWRQLDGYTAVLDAVLREPPAAPPGTVFAYSDLGYIMLGEILRRATGEELPALFAAQVSAPLGLRVTSFLPTAGNIAATEVKDGVAVEGRVHDENARAMGGVAGHAGLFTDLGDAAATAAAWAQPAPTLLPADLAQEAVTRQPMPDSSSARALGWVCAGDESWDHIGPSWPRTTVSHTGFTGVSIAADPVSGWWAAVLSNAVHSGRERPRLRRARLDLHAAIADLLTRRGPWMTGLGRP</sequence>
<name>A0ABV6V8F3_9ACTN</name>
<keyword evidence="2" id="KW-1185">Reference proteome</keyword>
<dbReference type="SUPFAM" id="SSF56601">
    <property type="entry name" value="beta-lactamase/transpeptidase-like"/>
    <property type="match status" value="1"/>
</dbReference>
<evidence type="ECO:0000313" key="2">
    <source>
        <dbReference type="Proteomes" id="UP001592582"/>
    </source>
</evidence>
<dbReference type="Gene3D" id="3.40.710.10">
    <property type="entry name" value="DD-peptidase/beta-lactamase superfamily"/>
    <property type="match status" value="1"/>
</dbReference>
<dbReference type="Pfam" id="PF00144">
    <property type="entry name" value="Beta-lactamase"/>
    <property type="match status" value="1"/>
</dbReference>
<dbReference type="Proteomes" id="UP001592582">
    <property type="component" value="Unassembled WGS sequence"/>
</dbReference>
<protein>
    <submittedName>
        <fullName evidence="1">Serine hydrolase domain-containing protein</fullName>
        <ecNumber evidence="1">3.-.-.-</ecNumber>
    </submittedName>
</protein>
<reference evidence="1 2" key="1">
    <citation type="submission" date="2024-09" db="EMBL/GenBank/DDBJ databases">
        <authorList>
            <person name="Lee S.D."/>
        </authorList>
    </citation>
    <scope>NUCLEOTIDE SEQUENCE [LARGE SCALE GENOMIC DNA]</scope>
    <source>
        <strain evidence="1 2">N1-1</strain>
    </source>
</reference>
<accession>A0ABV6V8F3</accession>
<dbReference type="InterPro" id="IPR050789">
    <property type="entry name" value="Diverse_Enzym_Activities"/>
</dbReference>
<gene>
    <name evidence="1" type="ORF">ACEZDG_12000</name>
</gene>
<proteinExistence type="predicted"/>
<organism evidence="1 2">
    <name type="scientific">Streptacidiphilus alkalitolerans</name>
    <dbReference type="NCBI Taxonomy" id="3342712"/>
    <lineage>
        <taxon>Bacteria</taxon>
        <taxon>Bacillati</taxon>
        <taxon>Actinomycetota</taxon>
        <taxon>Actinomycetes</taxon>
        <taxon>Kitasatosporales</taxon>
        <taxon>Streptomycetaceae</taxon>
        <taxon>Streptacidiphilus</taxon>
    </lineage>
</organism>
<comment type="caution">
    <text evidence="1">The sequence shown here is derived from an EMBL/GenBank/DDBJ whole genome shotgun (WGS) entry which is preliminary data.</text>
</comment>
<dbReference type="InterPro" id="IPR012338">
    <property type="entry name" value="Beta-lactam/transpept-like"/>
</dbReference>
<dbReference type="InterPro" id="IPR001466">
    <property type="entry name" value="Beta-lactam-related"/>
</dbReference>
<dbReference type="EC" id="3.-.-.-" evidence="1"/>
<dbReference type="GO" id="GO:0016787">
    <property type="term" value="F:hydrolase activity"/>
    <property type="evidence" value="ECO:0007669"/>
    <property type="project" value="UniProtKB-KW"/>
</dbReference>